<keyword evidence="3" id="KW-1185">Reference proteome</keyword>
<evidence type="ECO:0000313" key="4">
    <source>
        <dbReference type="Proteomes" id="UP000076405"/>
    </source>
</evidence>
<dbReference type="Proteomes" id="UP000076405">
    <property type="component" value="Chromosome"/>
</dbReference>
<organism evidence="1 4">
    <name type="scientific">Pediococcus damnosus</name>
    <dbReference type="NCBI Taxonomy" id="51663"/>
    <lineage>
        <taxon>Bacteria</taxon>
        <taxon>Bacillati</taxon>
        <taxon>Bacillota</taxon>
        <taxon>Bacilli</taxon>
        <taxon>Lactobacillales</taxon>
        <taxon>Lactobacillaceae</taxon>
        <taxon>Pediococcus</taxon>
    </lineage>
</organism>
<evidence type="ECO:0000313" key="1">
    <source>
        <dbReference type="EMBL" id="AMV63240.1"/>
    </source>
</evidence>
<evidence type="ECO:0000313" key="3">
    <source>
        <dbReference type="Proteomes" id="UP000076244"/>
    </source>
</evidence>
<proteinExistence type="predicted"/>
<dbReference type="EMBL" id="CP012275">
    <property type="protein sequence ID" value="AMV63240.1"/>
    <property type="molecule type" value="Genomic_DNA"/>
</dbReference>
<accession>A0AAC9FJ82</accession>
<dbReference type="AlphaFoldDB" id="A0AAC9FJ82"/>
<sequence>MFTLLLSDSDLLCTETKNGRFLSVEVIGQTIIKFVARL</sequence>
<dbReference type="EMBL" id="CP012288">
    <property type="protein sequence ID" value="AMV66864.1"/>
    <property type="molecule type" value="Genomic_DNA"/>
</dbReference>
<gene>
    <name evidence="1" type="ORF">ADU70_1770</name>
    <name evidence="2" type="ORF">ADU72_0923</name>
</gene>
<reference evidence="3 4" key="1">
    <citation type="journal article" date="2016" name="PLoS ONE">
        <title>The Identification of Novel Diagnostic Marker Genes for the Detection of Beer Spoiling Pediococcus damnosus Strains Using the BlAst Diagnostic Gene findEr.</title>
        <authorList>
            <person name="Behr J."/>
            <person name="Geissler A.J."/>
            <person name="Schmid J."/>
            <person name="Zehe A."/>
            <person name="Vogel R.F."/>
        </authorList>
    </citation>
    <scope>NUCLEOTIDE SEQUENCE [LARGE SCALE GENOMIC DNA]</scope>
    <source>
        <strain evidence="1 4">TMW 2.1533</strain>
        <strain evidence="2 3">TMW 2.1535</strain>
    </source>
</reference>
<protein>
    <submittedName>
        <fullName evidence="1">Uncharacterized protein</fullName>
    </submittedName>
</protein>
<name>A0AAC9FJ82_9LACO</name>
<evidence type="ECO:0000313" key="2">
    <source>
        <dbReference type="EMBL" id="AMV66864.1"/>
    </source>
</evidence>
<dbReference type="Proteomes" id="UP000076244">
    <property type="component" value="Chromosome"/>
</dbReference>
<dbReference type="KEGG" id="pdm:ADU72_0923"/>